<comment type="caution">
    <text evidence="12">The sequence shown here is derived from an EMBL/GenBank/DDBJ whole genome shotgun (WGS) entry which is preliminary data.</text>
</comment>
<dbReference type="InterPro" id="IPR032356">
    <property type="entry name" value="IL17R_A/B_N"/>
</dbReference>
<dbReference type="EMBL" id="JBHFQA010000002">
    <property type="protein sequence ID" value="KAL2102857.1"/>
    <property type="molecule type" value="Genomic_DNA"/>
</dbReference>
<dbReference type="FunFam" id="3.40.50.11530:FF:000002">
    <property type="entry name" value="Interleukin 17 receptor A"/>
    <property type="match status" value="1"/>
</dbReference>
<keyword evidence="13" id="KW-1185">Reference proteome</keyword>
<dbReference type="GO" id="GO:0005886">
    <property type="term" value="C:plasma membrane"/>
    <property type="evidence" value="ECO:0007669"/>
    <property type="project" value="UniProtKB-SubCell"/>
</dbReference>
<feature type="region of interest" description="Disordered" evidence="9">
    <location>
        <begin position="698"/>
        <end position="728"/>
    </location>
</feature>
<sequence>MRNKGQLWSFKSDQVVVLPEEQYHVAVANLPKPNYGHSSDNVDTTVRVQGCTDPKMLRTKICLDRGYQWQPNITATRSEGPGPQGSLTLGFVPGQNSDHYRVTLQCGKKKEARDVLKMNNTVPQTAVYDLEKFPWHCCKFDVQIQPFFQSCSNDCPRRKQSFNICPVAPTEPPPPKKENPLTFVAIIAGLLFTCAIACCSAWVYLRYRTGQKGKELPYRPPSPPSHPPIKPRTVLIIYSRDHPLYTEIVLKLCAFLQAKCATEVAVDLLDSAWLGTVGRLPWLEQQRRRIDKVLILCSRGVHAKWGAMCGQRPVTLREDVRSPNDDMTTAALNLIAPDLQRAASLGKYLVAYFEDVSSERDVPSLFSIAVKYRLMKHFEELFFRIQDVEKYQPDRVNSIKGIGLDDYFKCPSGQALRDAIEAFRAYQLDHPDWFEKECVSSEEQVNVELEPLIPMSAIPPMLECLPLLNEGPSMLMHEVDINPDEGPAQRVHELIPEINRTDAGPSVQELDLRNQPGNQPVYLLEPDVQPLGTENAFSISQVAFHREPHLRAKPVLQEACELAEPFRNEEVLSPSSVSVSMSTTYNKPSLQALQQLLALQQCLTPLDVPVPHQLRAQPSPLPPQGSPSQQQQQQQPVELAEDEREYEEEGEAAEEEGQGERERAVVAAVENFREGDMVAKEEEEEEEGVMMVGVGLNFVEEDSEKRRSRGSDQGYGSRETPTIEPSAAPSSLMALAALQQSLFMANPRMSGYDSGTAPSTDDQQYSTSNDSVFGK</sequence>
<dbReference type="Pfam" id="PF16556">
    <property type="entry name" value="IL17R_fnIII_D1"/>
    <property type="match status" value="1"/>
</dbReference>
<accession>A0ABD1KUM3</accession>
<evidence type="ECO:0000256" key="6">
    <source>
        <dbReference type="ARBA" id="ARBA00023136"/>
    </source>
</evidence>
<dbReference type="InterPro" id="IPR013568">
    <property type="entry name" value="SEFIR_dom"/>
</dbReference>
<keyword evidence="8" id="KW-0325">Glycoprotein</keyword>
<keyword evidence="5 10" id="KW-1133">Transmembrane helix</keyword>
<dbReference type="PANTHER" id="PTHR15583">
    <property type="entry name" value="INTERLEUKIN-17 RECEPTOR"/>
    <property type="match status" value="1"/>
</dbReference>
<keyword evidence="7" id="KW-0675">Receptor</keyword>
<dbReference type="Pfam" id="PF16578">
    <property type="entry name" value="IL17R_fnIII_D2"/>
    <property type="match status" value="1"/>
</dbReference>
<keyword evidence="4" id="KW-0732">Signal</keyword>
<name>A0ABD1KUM3_9TELE</name>
<keyword evidence="3 10" id="KW-0812">Transmembrane</keyword>
<keyword evidence="6 10" id="KW-0472">Membrane</keyword>
<evidence type="ECO:0000256" key="3">
    <source>
        <dbReference type="ARBA" id="ARBA00022692"/>
    </source>
</evidence>
<dbReference type="Gene3D" id="2.60.40.2150">
    <property type="entry name" value="Interleukin-17 receptor A/B, fibronectin-III-like domain 2"/>
    <property type="match status" value="1"/>
</dbReference>
<gene>
    <name evidence="12" type="ORF">ACEWY4_002025</name>
</gene>
<evidence type="ECO:0000256" key="8">
    <source>
        <dbReference type="ARBA" id="ARBA00023180"/>
    </source>
</evidence>
<dbReference type="PANTHER" id="PTHR15583:SF13">
    <property type="entry name" value="INTERLEUKIN-17 RECEPTOR A"/>
    <property type="match status" value="1"/>
</dbReference>
<feature type="transmembrane region" description="Helical" evidence="10">
    <location>
        <begin position="181"/>
        <end position="205"/>
    </location>
</feature>
<evidence type="ECO:0000256" key="4">
    <source>
        <dbReference type="ARBA" id="ARBA00022729"/>
    </source>
</evidence>
<organism evidence="12 13">
    <name type="scientific">Coilia grayii</name>
    <name type="common">Gray's grenadier anchovy</name>
    <dbReference type="NCBI Taxonomy" id="363190"/>
    <lineage>
        <taxon>Eukaryota</taxon>
        <taxon>Metazoa</taxon>
        <taxon>Chordata</taxon>
        <taxon>Craniata</taxon>
        <taxon>Vertebrata</taxon>
        <taxon>Euteleostomi</taxon>
        <taxon>Actinopterygii</taxon>
        <taxon>Neopterygii</taxon>
        <taxon>Teleostei</taxon>
        <taxon>Clupei</taxon>
        <taxon>Clupeiformes</taxon>
        <taxon>Clupeoidei</taxon>
        <taxon>Engraulidae</taxon>
        <taxon>Coilinae</taxon>
        <taxon>Coilia</taxon>
    </lineage>
</organism>
<evidence type="ECO:0000256" key="9">
    <source>
        <dbReference type="SAM" id="MobiDB-lite"/>
    </source>
</evidence>
<dbReference type="InterPro" id="IPR043046">
    <property type="entry name" value="IL17RA/B_FnIII-like_2_sf"/>
</dbReference>
<evidence type="ECO:0000256" key="2">
    <source>
        <dbReference type="ARBA" id="ARBA00022475"/>
    </source>
</evidence>
<evidence type="ECO:0000256" key="7">
    <source>
        <dbReference type="ARBA" id="ARBA00023170"/>
    </source>
</evidence>
<evidence type="ECO:0000313" key="12">
    <source>
        <dbReference type="EMBL" id="KAL2102857.1"/>
    </source>
</evidence>
<dbReference type="PROSITE" id="PS51534">
    <property type="entry name" value="SEFIR"/>
    <property type="match status" value="1"/>
</dbReference>
<feature type="compositionally biased region" description="Low complexity" evidence="9">
    <location>
        <begin position="626"/>
        <end position="638"/>
    </location>
</feature>
<evidence type="ECO:0000259" key="11">
    <source>
        <dbReference type="PROSITE" id="PS51534"/>
    </source>
</evidence>
<evidence type="ECO:0000256" key="1">
    <source>
        <dbReference type="ARBA" id="ARBA00004251"/>
    </source>
</evidence>
<comment type="subcellular location">
    <subcellularLocation>
        <location evidence="1">Cell membrane</location>
        <topology evidence="1">Single-pass type I membrane protein</topology>
    </subcellularLocation>
</comment>
<dbReference type="InterPro" id="IPR039465">
    <property type="entry name" value="IL-17_rcpt-like"/>
</dbReference>
<feature type="region of interest" description="Disordered" evidence="9">
    <location>
        <begin position="747"/>
        <end position="775"/>
    </location>
</feature>
<dbReference type="Proteomes" id="UP001591681">
    <property type="component" value="Unassembled WGS sequence"/>
</dbReference>
<dbReference type="Pfam" id="PF08357">
    <property type="entry name" value="SEFIR"/>
    <property type="match status" value="1"/>
</dbReference>
<protein>
    <recommendedName>
        <fullName evidence="11">SEFIR domain-containing protein</fullName>
    </recommendedName>
</protein>
<dbReference type="AlphaFoldDB" id="A0ABD1KUM3"/>
<feature type="compositionally biased region" description="Polar residues" evidence="9">
    <location>
        <begin position="756"/>
        <end position="775"/>
    </location>
</feature>
<reference evidence="12 13" key="1">
    <citation type="submission" date="2024-09" db="EMBL/GenBank/DDBJ databases">
        <title>A chromosome-level genome assembly of Gray's grenadier anchovy, Coilia grayii.</title>
        <authorList>
            <person name="Fu Z."/>
        </authorList>
    </citation>
    <scope>NUCLEOTIDE SEQUENCE [LARGE SCALE GENOMIC DNA]</scope>
    <source>
        <strain evidence="12">G4</strain>
        <tissue evidence="12">Muscle</tissue>
    </source>
</reference>
<proteinExistence type="predicted"/>
<keyword evidence="2" id="KW-1003">Cell membrane</keyword>
<evidence type="ECO:0000313" key="13">
    <source>
        <dbReference type="Proteomes" id="UP001591681"/>
    </source>
</evidence>
<feature type="region of interest" description="Disordered" evidence="9">
    <location>
        <begin position="611"/>
        <end position="663"/>
    </location>
</feature>
<evidence type="ECO:0000256" key="10">
    <source>
        <dbReference type="SAM" id="Phobius"/>
    </source>
</evidence>
<dbReference type="Gene3D" id="2.60.40.2160">
    <property type="entry name" value="Interleukin-17 receptor A/B, fibronectin-III-like domain 1"/>
    <property type="match status" value="1"/>
</dbReference>
<evidence type="ECO:0000256" key="5">
    <source>
        <dbReference type="ARBA" id="ARBA00022989"/>
    </source>
</evidence>
<feature type="domain" description="SEFIR" evidence="11">
    <location>
        <begin position="231"/>
        <end position="383"/>
    </location>
</feature>
<feature type="compositionally biased region" description="Acidic residues" evidence="9">
    <location>
        <begin position="639"/>
        <end position="657"/>
    </location>
</feature>
<dbReference type="InterPro" id="IPR038683">
    <property type="entry name" value="IL17RA/B_FnIII-like_1_sf"/>
</dbReference>
<dbReference type="Gene3D" id="3.40.50.11530">
    <property type="match status" value="1"/>
</dbReference>